<dbReference type="AlphaFoldDB" id="A0A1X7TDI6"/>
<feature type="signal peptide" evidence="2">
    <location>
        <begin position="1"/>
        <end position="25"/>
    </location>
</feature>
<evidence type="ECO:0008006" key="4">
    <source>
        <dbReference type="Google" id="ProtNLM"/>
    </source>
</evidence>
<feature type="chain" id="PRO_5010859908" description="Dynein heavy chain tail domain-containing protein" evidence="2">
    <location>
        <begin position="26"/>
        <end position="94"/>
    </location>
</feature>
<dbReference type="eggNOG" id="KOG3595">
    <property type="taxonomic scope" value="Eukaryota"/>
</dbReference>
<comment type="similarity">
    <text evidence="1">Belongs to the dynein heavy chain family.</text>
</comment>
<sequence>MSSRRIKLIGLLGLQIIWTMDSTNALKNARSDKKIMAATDQAFLDMLNSLIEVTTQELNKIDRVKYETLITIHLHQRDIFNDLVRQCTLAVTTF</sequence>
<accession>A0A1X7TDI6</accession>
<dbReference type="STRING" id="400682.A0A1X7TDI6"/>
<reference evidence="3" key="1">
    <citation type="submission" date="2017-05" db="UniProtKB">
        <authorList>
            <consortium name="EnsemblMetazoa"/>
        </authorList>
    </citation>
    <scope>IDENTIFICATION</scope>
</reference>
<name>A0A1X7TDI6_AMPQE</name>
<dbReference type="InterPro" id="IPR026983">
    <property type="entry name" value="DHC"/>
</dbReference>
<dbReference type="GO" id="GO:0045505">
    <property type="term" value="F:dynein intermediate chain binding"/>
    <property type="evidence" value="ECO:0007669"/>
    <property type="project" value="InterPro"/>
</dbReference>
<protein>
    <recommendedName>
        <fullName evidence="4">Dynein heavy chain tail domain-containing protein</fullName>
    </recommendedName>
</protein>
<dbReference type="PANTHER" id="PTHR46532">
    <property type="entry name" value="MALE FERTILITY FACTOR KL5"/>
    <property type="match status" value="1"/>
</dbReference>
<dbReference type="GO" id="GO:0007018">
    <property type="term" value="P:microtubule-based movement"/>
    <property type="evidence" value="ECO:0007669"/>
    <property type="project" value="InterPro"/>
</dbReference>
<dbReference type="GO" id="GO:0005858">
    <property type="term" value="C:axonemal dynein complex"/>
    <property type="evidence" value="ECO:0007669"/>
    <property type="project" value="TreeGrafter"/>
</dbReference>
<dbReference type="GO" id="GO:0051959">
    <property type="term" value="F:dynein light intermediate chain binding"/>
    <property type="evidence" value="ECO:0007669"/>
    <property type="project" value="InterPro"/>
</dbReference>
<keyword evidence="2" id="KW-0732">Signal</keyword>
<dbReference type="PANTHER" id="PTHR46532:SF4">
    <property type="entry name" value="AAA+ ATPASE DOMAIN-CONTAINING PROTEIN"/>
    <property type="match status" value="1"/>
</dbReference>
<evidence type="ECO:0000256" key="1">
    <source>
        <dbReference type="ARBA" id="ARBA00008887"/>
    </source>
</evidence>
<organism evidence="3">
    <name type="scientific">Amphimedon queenslandica</name>
    <name type="common">Sponge</name>
    <dbReference type="NCBI Taxonomy" id="400682"/>
    <lineage>
        <taxon>Eukaryota</taxon>
        <taxon>Metazoa</taxon>
        <taxon>Porifera</taxon>
        <taxon>Demospongiae</taxon>
        <taxon>Heteroscleromorpha</taxon>
        <taxon>Haplosclerida</taxon>
        <taxon>Niphatidae</taxon>
        <taxon>Amphimedon</taxon>
    </lineage>
</organism>
<dbReference type="EnsemblMetazoa" id="Aqu2.1.12643_001">
    <property type="protein sequence ID" value="Aqu2.1.12643_001"/>
    <property type="gene ID" value="Aqu2.1.12643"/>
</dbReference>
<evidence type="ECO:0000313" key="3">
    <source>
        <dbReference type="EnsemblMetazoa" id="Aqu2.1.12643_001"/>
    </source>
</evidence>
<dbReference type="InParanoid" id="A0A1X7TDI6"/>
<dbReference type="Gene3D" id="1.20.58.1120">
    <property type="match status" value="1"/>
</dbReference>
<dbReference type="OrthoDB" id="286107at2759"/>
<proteinExistence type="inferred from homology"/>
<evidence type="ECO:0000256" key="2">
    <source>
        <dbReference type="SAM" id="SignalP"/>
    </source>
</evidence>